<dbReference type="Proteomes" id="UP001161497">
    <property type="component" value="Chromosome"/>
</dbReference>
<dbReference type="InterPro" id="IPR006626">
    <property type="entry name" value="PbH1"/>
</dbReference>
<evidence type="ECO:0000313" key="5">
    <source>
        <dbReference type="Proteomes" id="UP001161497"/>
    </source>
</evidence>
<sequence>MRSFASLPSRWLGFHLLLVPPLLLPSAVQARSWIVSPQGGDFSTLRSALAAAQPGDRLVLQSGVYREGPLLIRSPIVIEGEGWPVIDGEKRYEMLRIESDGVRISGIVFRNSGMSYSIDIAALKLLKGKNCQIEANRFENNFFSIYCANAQECTVANNEIVGHAISEGASANGIHLWSCQRMKIHGNRVQGHRDGIYFEFVTESLVEGNQSIGNLRYGLHFMFSNDDVYRTNLFERNGAGVAVMFSKRILMEGNQYRNNWGPTSYGLLLKSIDDSLIRRNLFVRNTTAIRFDEAIRNKLKILYFFTSGLLVLCSHLFLTKLLAEKKTQ</sequence>
<dbReference type="SUPFAM" id="SSF51126">
    <property type="entry name" value="Pectin lyase-like"/>
    <property type="match status" value="1"/>
</dbReference>
<dbReference type="Gene3D" id="2.160.20.10">
    <property type="entry name" value="Single-stranded right-handed beta-helix, Pectin lyase-like"/>
    <property type="match status" value="1"/>
</dbReference>
<gene>
    <name evidence="4" type="ORF">MFUM_2268</name>
</gene>
<accession>A0ABM9IFV3</accession>
<feature type="transmembrane region" description="Helical" evidence="2">
    <location>
        <begin position="301"/>
        <end position="323"/>
    </location>
</feature>
<evidence type="ECO:0000256" key="1">
    <source>
        <dbReference type="ARBA" id="ARBA00022737"/>
    </source>
</evidence>
<dbReference type="InterPro" id="IPR051550">
    <property type="entry name" value="SCF-Subunits/Alg-Epimerases"/>
</dbReference>
<dbReference type="InterPro" id="IPR011050">
    <property type="entry name" value="Pectin_lyase_fold/virulence"/>
</dbReference>
<keyword evidence="2" id="KW-0472">Membrane</keyword>
<dbReference type="SMART" id="SM00710">
    <property type="entry name" value="PbH1"/>
    <property type="match status" value="7"/>
</dbReference>
<dbReference type="PANTHER" id="PTHR22990:SF15">
    <property type="entry name" value="F-BOX ONLY PROTEIN 10"/>
    <property type="match status" value="1"/>
</dbReference>
<dbReference type="EMBL" id="OX458932">
    <property type="protein sequence ID" value="CAI9086577.1"/>
    <property type="molecule type" value="Genomic_DNA"/>
</dbReference>
<dbReference type="InterPro" id="IPR007742">
    <property type="entry name" value="NosD_dom"/>
</dbReference>
<dbReference type="Pfam" id="PF05048">
    <property type="entry name" value="NosD"/>
    <property type="match status" value="1"/>
</dbReference>
<evidence type="ECO:0000256" key="2">
    <source>
        <dbReference type="SAM" id="Phobius"/>
    </source>
</evidence>
<organism evidence="4 5">
    <name type="scientific">Candidatus Methylacidiphilum fumarolicum</name>
    <dbReference type="NCBI Taxonomy" id="591154"/>
    <lineage>
        <taxon>Bacteria</taxon>
        <taxon>Pseudomonadati</taxon>
        <taxon>Verrucomicrobiota</taxon>
        <taxon>Methylacidiphilae</taxon>
        <taxon>Methylacidiphilales</taxon>
        <taxon>Methylacidiphilaceae</taxon>
        <taxon>Methylacidiphilum (ex Ratnadevi et al. 2023)</taxon>
    </lineage>
</organism>
<protein>
    <submittedName>
        <fullName evidence="4">NosD domain-containing protein</fullName>
    </submittedName>
</protein>
<keyword evidence="2" id="KW-1133">Transmembrane helix</keyword>
<dbReference type="PANTHER" id="PTHR22990">
    <property type="entry name" value="F-BOX ONLY PROTEIN"/>
    <property type="match status" value="1"/>
</dbReference>
<evidence type="ECO:0000313" key="4">
    <source>
        <dbReference type="EMBL" id="CAI9086577.1"/>
    </source>
</evidence>
<feature type="domain" description="Periplasmic copper-binding protein NosD beta helix" evidence="3">
    <location>
        <begin position="170"/>
        <end position="300"/>
    </location>
</feature>
<name>A0ABM9IFV3_9BACT</name>
<reference evidence="4" key="1">
    <citation type="submission" date="2023-03" db="EMBL/GenBank/DDBJ databases">
        <authorList>
            <person name="Cremers G."/>
            <person name="Picone N."/>
        </authorList>
    </citation>
    <scope>NUCLEOTIDE SEQUENCE</scope>
    <source>
        <strain evidence="4">Sample_alias</strain>
    </source>
</reference>
<keyword evidence="5" id="KW-1185">Reference proteome</keyword>
<keyword evidence="2" id="KW-0812">Transmembrane</keyword>
<proteinExistence type="predicted"/>
<dbReference type="InterPro" id="IPR012334">
    <property type="entry name" value="Pectin_lyas_fold"/>
</dbReference>
<keyword evidence="1" id="KW-0677">Repeat</keyword>
<evidence type="ECO:0000259" key="3">
    <source>
        <dbReference type="Pfam" id="PF05048"/>
    </source>
</evidence>